<keyword evidence="3" id="KW-1185">Reference proteome</keyword>
<dbReference type="InterPro" id="IPR003226">
    <property type="entry name" value="MYG1_exonuclease"/>
</dbReference>
<dbReference type="PANTHER" id="PTHR11215">
    <property type="entry name" value="METAL DEPENDENT HYDROLASE - RELATED"/>
    <property type="match status" value="1"/>
</dbReference>
<dbReference type="EMBL" id="JAAEJV010000008">
    <property type="protein sequence ID" value="MBF5059023.1"/>
    <property type="molecule type" value="Genomic_DNA"/>
</dbReference>
<dbReference type="Proteomes" id="UP001194714">
    <property type="component" value="Unassembled WGS sequence"/>
</dbReference>
<evidence type="ECO:0000256" key="1">
    <source>
        <dbReference type="ARBA" id="ARBA00010105"/>
    </source>
</evidence>
<dbReference type="PANTHER" id="PTHR11215:SF1">
    <property type="entry name" value="MYG1 EXONUCLEASE"/>
    <property type="match status" value="1"/>
</dbReference>
<reference evidence="2 3" key="1">
    <citation type="submission" date="2020-01" db="EMBL/GenBank/DDBJ databases">
        <title>Draft genome sequence of Cand. Neptunochlamydia vexilliferae K9.</title>
        <authorList>
            <person name="Schulz F."/>
            <person name="Koestlbacher S."/>
            <person name="Wascher F."/>
            <person name="Pizzetti I."/>
            <person name="Horn M."/>
        </authorList>
    </citation>
    <scope>NUCLEOTIDE SEQUENCE [LARGE SCALE GENOMIC DNA]</scope>
    <source>
        <strain evidence="2 3">K9</strain>
    </source>
</reference>
<protein>
    <submittedName>
        <fullName evidence="2">UPF0160 protein</fullName>
    </submittedName>
</protein>
<dbReference type="Pfam" id="PF03690">
    <property type="entry name" value="MYG1_exonuc"/>
    <property type="match status" value="1"/>
</dbReference>
<evidence type="ECO:0000313" key="3">
    <source>
        <dbReference type="Proteomes" id="UP001194714"/>
    </source>
</evidence>
<sequence length="297" mass="33932">MGKFMSDIEIRPRSLGTHDGSFHADEVTACALLLLFNKIDRDKIVRTRAEEELAACEYVCDVGGIYDAKIKRFDHHQSNYDGSFSSAGMILKHLKDEGTIDEKLYHFINRSLVMGVDAIDNGKGTPMVGHCSFSSVIANFGPARHDAESFAFTEAFFQALDFTFGHLRRLIERYHYIQECRGKIKQEMDKKETVMVFEESMPWIESFFDLGGDRHPAQFIIMPAGTQWKLRGIPPSYDKRMQVRIPMPKEWAGLIDQELKEKSGIAGAVFCHKGRFISIWETKEDAFKALDYIRGKK</sequence>
<organism evidence="2 3">
    <name type="scientific">Candidatus Neptunichlamydia vexilliferae</name>
    <dbReference type="NCBI Taxonomy" id="1651774"/>
    <lineage>
        <taxon>Bacteria</taxon>
        <taxon>Pseudomonadati</taxon>
        <taxon>Chlamydiota</taxon>
        <taxon>Chlamydiia</taxon>
        <taxon>Parachlamydiales</taxon>
        <taxon>Simkaniaceae</taxon>
        <taxon>Candidatus Neptunichlamydia</taxon>
    </lineage>
</organism>
<evidence type="ECO:0000313" key="2">
    <source>
        <dbReference type="EMBL" id="MBF5059023.1"/>
    </source>
</evidence>
<name>A0ABS0AY15_9BACT</name>
<proteinExistence type="inferred from homology"/>
<comment type="similarity">
    <text evidence="1">Belongs to the MYG1 family.</text>
</comment>
<accession>A0ABS0AY15</accession>
<comment type="caution">
    <text evidence="2">The sequence shown here is derived from an EMBL/GenBank/DDBJ whole genome shotgun (WGS) entry which is preliminary data.</text>
</comment>
<gene>
    <name evidence="2" type="ORF">NEPTK9_000528</name>
</gene>